<accession>A0A5C3PJ55</accession>
<organism evidence="2 3">
    <name type="scientific">Polyporus arcularius HHB13444</name>
    <dbReference type="NCBI Taxonomy" id="1314778"/>
    <lineage>
        <taxon>Eukaryota</taxon>
        <taxon>Fungi</taxon>
        <taxon>Dikarya</taxon>
        <taxon>Basidiomycota</taxon>
        <taxon>Agaricomycotina</taxon>
        <taxon>Agaricomycetes</taxon>
        <taxon>Polyporales</taxon>
        <taxon>Polyporaceae</taxon>
        <taxon>Polyporus</taxon>
    </lineage>
</organism>
<gene>
    <name evidence="2" type="ORF">K466DRAFT_661666</name>
</gene>
<evidence type="ECO:0000256" key="1">
    <source>
        <dbReference type="SAM" id="Phobius"/>
    </source>
</evidence>
<dbReference type="EMBL" id="ML211080">
    <property type="protein sequence ID" value="TFK89311.1"/>
    <property type="molecule type" value="Genomic_DNA"/>
</dbReference>
<feature type="transmembrane region" description="Helical" evidence="1">
    <location>
        <begin position="66"/>
        <end position="87"/>
    </location>
</feature>
<keyword evidence="1" id="KW-0472">Membrane</keyword>
<proteinExistence type="predicted"/>
<name>A0A5C3PJ55_9APHY</name>
<feature type="transmembrane region" description="Helical" evidence="1">
    <location>
        <begin position="93"/>
        <end position="115"/>
    </location>
</feature>
<sequence>MSSQSRATCKTYACDLRGGGHGRRREANTECQPPGAWLNRAHPGAFSPYSEPPPSRTEPAHTISSCIMIITTILVTCFFALAGVMQAPMADTFLLSLTVLSLPSLSAVSNIFTISSPMLVPSLPMPAVLEPFSDLLLQVTIPFTLPSKALGPASSASATYSPTPRHGIRLFKFPIAWALVILIWASLSLLVVVAVILIAPTCKSSIASVLRIKEHLLCLFDERFASPAIIITDYDGLTHSIGYTQSLDDFSPPLYNDIDSTTIFLESRPLAASVSLNDIYFPPMTIDLAPLSQQVDEDALARTPGWWFIATGLEEVESLETVDRLPIDPTREVEEWAGPFRDDG</sequence>
<evidence type="ECO:0000313" key="3">
    <source>
        <dbReference type="Proteomes" id="UP000308197"/>
    </source>
</evidence>
<feature type="transmembrane region" description="Helical" evidence="1">
    <location>
        <begin position="175"/>
        <end position="199"/>
    </location>
</feature>
<protein>
    <submittedName>
        <fullName evidence="2">Uncharacterized protein</fullName>
    </submittedName>
</protein>
<keyword evidence="1" id="KW-1133">Transmembrane helix</keyword>
<keyword evidence="1" id="KW-0812">Transmembrane</keyword>
<keyword evidence="3" id="KW-1185">Reference proteome</keyword>
<reference evidence="2 3" key="1">
    <citation type="journal article" date="2019" name="Nat. Ecol. Evol.">
        <title>Megaphylogeny resolves global patterns of mushroom evolution.</title>
        <authorList>
            <person name="Varga T."/>
            <person name="Krizsan K."/>
            <person name="Foldi C."/>
            <person name="Dima B."/>
            <person name="Sanchez-Garcia M."/>
            <person name="Sanchez-Ramirez S."/>
            <person name="Szollosi G.J."/>
            <person name="Szarkandi J.G."/>
            <person name="Papp V."/>
            <person name="Albert L."/>
            <person name="Andreopoulos W."/>
            <person name="Angelini C."/>
            <person name="Antonin V."/>
            <person name="Barry K.W."/>
            <person name="Bougher N.L."/>
            <person name="Buchanan P."/>
            <person name="Buyck B."/>
            <person name="Bense V."/>
            <person name="Catcheside P."/>
            <person name="Chovatia M."/>
            <person name="Cooper J."/>
            <person name="Damon W."/>
            <person name="Desjardin D."/>
            <person name="Finy P."/>
            <person name="Geml J."/>
            <person name="Haridas S."/>
            <person name="Hughes K."/>
            <person name="Justo A."/>
            <person name="Karasinski D."/>
            <person name="Kautmanova I."/>
            <person name="Kiss B."/>
            <person name="Kocsube S."/>
            <person name="Kotiranta H."/>
            <person name="LaButti K.M."/>
            <person name="Lechner B.E."/>
            <person name="Liimatainen K."/>
            <person name="Lipzen A."/>
            <person name="Lukacs Z."/>
            <person name="Mihaltcheva S."/>
            <person name="Morgado L.N."/>
            <person name="Niskanen T."/>
            <person name="Noordeloos M.E."/>
            <person name="Ohm R.A."/>
            <person name="Ortiz-Santana B."/>
            <person name="Ovrebo C."/>
            <person name="Racz N."/>
            <person name="Riley R."/>
            <person name="Savchenko A."/>
            <person name="Shiryaev A."/>
            <person name="Soop K."/>
            <person name="Spirin V."/>
            <person name="Szebenyi C."/>
            <person name="Tomsovsky M."/>
            <person name="Tulloss R.E."/>
            <person name="Uehling J."/>
            <person name="Grigoriev I.V."/>
            <person name="Vagvolgyi C."/>
            <person name="Papp T."/>
            <person name="Martin F.M."/>
            <person name="Miettinen O."/>
            <person name="Hibbett D.S."/>
            <person name="Nagy L.G."/>
        </authorList>
    </citation>
    <scope>NUCLEOTIDE SEQUENCE [LARGE SCALE GENOMIC DNA]</scope>
    <source>
        <strain evidence="2 3">HHB13444</strain>
    </source>
</reference>
<dbReference type="Proteomes" id="UP000308197">
    <property type="component" value="Unassembled WGS sequence"/>
</dbReference>
<evidence type="ECO:0000313" key="2">
    <source>
        <dbReference type="EMBL" id="TFK89311.1"/>
    </source>
</evidence>
<dbReference type="InParanoid" id="A0A5C3PJ55"/>
<dbReference type="AlphaFoldDB" id="A0A5C3PJ55"/>